<organism evidence="1 2">
    <name type="scientific">Phialocephala subalpina</name>
    <dbReference type="NCBI Taxonomy" id="576137"/>
    <lineage>
        <taxon>Eukaryota</taxon>
        <taxon>Fungi</taxon>
        <taxon>Dikarya</taxon>
        <taxon>Ascomycota</taxon>
        <taxon>Pezizomycotina</taxon>
        <taxon>Leotiomycetes</taxon>
        <taxon>Helotiales</taxon>
        <taxon>Mollisiaceae</taxon>
        <taxon>Phialocephala</taxon>
        <taxon>Phialocephala fortinii species complex</taxon>
    </lineage>
</organism>
<evidence type="ECO:0000313" key="1">
    <source>
        <dbReference type="EMBL" id="CZR70042.1"/>
    </source>
</evidence>
<name>A0A1L7XY89_9HELO</name>
<sequence length="701" mass="77339">MDNNASAVAPVQAQLGIDSTTFKTAESLRELISIASRPNVQPQAVLAVEQLGFGLLASPERIDDAIVALRGNDSVRVESAQAWIGLRAGELHRIFRESTPLLQFFLLFAACKTCYADSEIGDIAFGMVVKAGVLKEFMAPITVMHEIAVAVDGHRPEVHLYGHIEPGEVADIFVQVFRNLVDDTALEVMLTGTYHGVWLATVFSWLLPKEVCVAVDNETIRGSPGAKLTINIIAREYTPWRLDVWRSDGNKSPRGYVFETDRGLEMRYPKRFPISQAKSHFGQLYISLMDEGIRPKAIAAIGDIAGALTCLLAEHGKLYLDKSCCRDRQQKCSITYIKDVLSDASQKGYSRAVTKYGWSDLRMDEVNGLYQIISKSFQENQTSPRSAELVVRKIKEACSNFVRDAIGEEIVTDGIDLIVDPASYIALDAIVTSTANPVGRGCNRYMSLDAAANLNETDEIIAALLSENGLNIKSFRRLSFAHLLPGITEFHDRDLVVTQNGYVAGMAALWDCSASQKDALQIRYATGHIQRDMITYTSIREADSGYHPGTPSLVPVDLTFLSITESALTEARKSPKLPIPKGLSSMFPLVRDHQPSLPTSHRYSHASLFPESEDLSFTTRVSIQGSVLMIKHYIQRPFNGMFVVNDVQSNTDTDPDKVERRSVSWINSVLSLATAIHVARDQELMGGQGNILINRLAQDGI</sequence>
<evidence type="ECO:0000313" key="2">
    <source>
        <dbReference type="Proteomes" id="UP000184330"/>
    </source>
</evidence>
<accession>A0A1L7XY89</accession>
<protein>
    <submittedName>
        <fullName evidence="1">Uncharacterized protein</fullName>
    </submittedName>
</protein>
<dbReference type="Proteomes" id="UP000184330">
    <property type="component" value="Unassembled WGS sequence"/>
</dbReference>
<dbReference type="EMBL" id="FJOG01000091">
    <property type="protein sequence ID" value="CZR70042.1"/>
    <property type="molecule type" value="Genomic_DNA"/>
</dbReference>
<keyword evidence="2" id="KW-1185">Reference proteome</keyword>
<dbReference type="AlphaFoldDB" id="A0A1L7XY89"/>
<reference evidence="1 2" key="1">
    <citation type="submission" date="2016-03" db="EMBL/GenBank/DDBJ databases">
        <authorList>
            <person name="Ploux O."/>
        </authorList>
    </citation>
    <scope>NUCLEOTIDE SEQUENCE [LARGE SCALE GENOMIC DNA]</scope>
    <source>
        <strain evidence="1 2">UAMH 11012</strain>
    </source>
</reference>
<gene>
    <name evidence="1" type="ORF">PAC_19943</name>
</gene>
<dbReference type="OrthoDB" id="5314716at2759"/>
<proteinExistence type="predicted"/>